<feature type="domain" description="FATC" evidence="14">
    <location>
        <begin position="2459"/>
        <end position="2491"/>
    </location>
</feature>
<dbReference type="SMART" id="SM00146">
    <property type="entry name" value="PI3Kc"/>
    <property type="match status" value="1"/>
</dbReference>
<reference evidence="15 16" key="1">
    <citation type="submission" date="2015-04" db="EMBL/GenBank/DDBJ databases">
        <authorList>
            <person name="Syromyatnikov M.Y."/>
            <person name="Popov V.N."/>
        </authorList>
    </citation>
    <scope>NUCLEOTIDE SEQUENCE [LARGE SCALE GENOMIC DNA]</scope>
</reference>
<evidence type="ECO:0000256" key="4">
    <source>
        <dbReference type="ARBA" id="ARBA00022741"/>
    </source>
</evidence>
<dbReference type="Pfam" id="PF02259">
    <property type="entry name" value="FAT"/>
    <property type="match status" value="1"/>
</dbReference>
<dbReference type="Gene3D" id="1.25.10.10">
    <property type="entry name" value="Leucine-rich Repeat Variant"/>
    <property type="match status" value="4"/>
</dbReference>
<dbReference type="OrthoDB" id="2250022at2759"/>
<dbReference type="EMBL" id="CVRI01000063">
    <property type="protein sequence ID" value="CRL04799.1"/>
    <property type="molecule type" value="Genomic_DNA"/>
</dbReference>
<dbReference type="GO" id="GO:0044877">
    <property type="term" value="F:protein-containing complex binding"/>
    <property type="evidence" value="ECO:0007669"/>
    <property type="project" value="InterPro"/>
</dbReference>
<dbReference type="InterPro" id="IPR016024">
    <property type="entry name" value="ARM-type_fold"/>
</dbReference>
<evidence type="ECO:0000313" key="15">
    <source>
        <dbReference type="EMBL" id="CRL04799.1"/>
    </source>
</evidence>
<dbReference type="InterPro" id="IPR014009">
    <property type="entry name" value="PIK_FAT"/>
</dbReference>
<dbReference type="InterPro" id="IPR036738">
    <property type="entry name" value="FRB_sf"/>
</dbReference>
<dbReference type="SUPFAM" id="SSF48371">
    <property type="entry name" value="ARM repeat"/>
    <property type="match status" value="2"/>
</dbReference>
<dbReference type="FunFam" id="1.25.10.10:FF:000094">
    <property type="entry name" value="Serine/threonine-protein kinase mTOR"/>
    <property type="match status" value="1"/>
</dbReference>
<dbReference type="PANTHER" id="PTHR11139:SF9">
    <property type="entry name" value="SERINE_THREONINE-PROTEIN KINASE MTOR"/>
    <property type="match status" value="1"/>
</dbReference>
<dbReference type="InterPro" id="IPR018936">
    <property type="entry name" value="PI3/4_kinase_CS"/>
</dbReference>
<dbReference type="SMART" id="SM01343">
    <property type="entry name" value="FATC"/>
    <property type="match status" value="1"/>
</dbReference>
<protein>
    <recommendedName>
        <fullName evidence="10">Serine/threonine-protein kinase TOR</fullName>
        <ecNumber evidence="10">2.7.11.1</ecNumber>
    </recommendedName>
</protein>
<dbReference type="PROSITE" id="PS00915">
    <property type="entry name" value="PI3_4_KINASE_1"/>
    <property type="match status" value="1"/>
</dbReference>
<evidence type="ECO:0000256" key="8">
    <source>
        <dbReference type="ARBA" id="ARBA00047899"/>
    </source>
</evidence>
<dbReference type="CDD" id="cd05169">
    <property type="entry name" value="PIKKc_TOR"/>
    <property type="match status" value="1"/>
</dbReference>
<dbReference type="GO" id="GO:0010605">
    <property type="term" value="P:negative regulation of macromolecule metabolic process"/>
    <property type="evidence" value="ECO:0007669"/>
    <property type="project" value="UniProtKB-ARBA"/>
</dbReference>
<dbReference type="Gene3D" id="3.30.1010.10">
    <property type="entry name" value="Phosphatidylinositol 3-kinase Catalytic Subunit, Chain A, domain 4"/>
    <property type="match status" value="1"/>
</dbReference>
<dbReference type="GO" id="GO:0016242">
    <property type="term" value="P:negative regulation of macroautophagy"/>
    <property type="evidence" value="ECO:0007669"/>
    <property type="project" value="TreeGrafter"/>
</dbReference>
<dbReference type="GO" id="GO:0005634">
    <property type="term" value="C:nucleus"/>
    <property type="evidence" value="ECO:0007669"/>
    <property type="project" value="TreeGrafter"/>
</dbReference>
<dbReference type="GO" id="GO:0005737">
    <property type="term" value="C:cytoplasm"/>
    <property type="evidence" value="ECO:0007669"/>
    <property type="project" value="TreeGrafter"/>
</dbReference>
<keyword evidence="10" id="KW-0723">Serine/threonine-protein kinase</keyword>
<gene>
    <name evidence="15" type="primary">putative Target of rapamycin</name>
    <name evidence="15" type="ORF">CLUMA_CG017855</name>
</gene>
<dbReference type="InterPro" id="IPR026683">
    <property type="entry name" value="TOR_cat"/>
</dbReference>
<proteinExistence type="inferred from homology"/>
<dbReference type="PROSITE" id="PS51190">
    <property type="entry name" value="FATC"/>
    <property type="match status" value="1"/>
</dbReference>
<dbReference type="InterPro" id="IPR011989">
    <property type="entry name" value="ARM-like"/>
</dbReference>
<keyword evidence="2 10" id="KW-0808">Transferase</keyword>
<dbReference type="EC" id="2.7.11.1" evidence="10"/>
<dbReference type="GO" id="GO:0106310">
    <property type="term" value="F:protein serine kinase activity"/>
    <property type="evidence" value="ECO:0007669"/>
    <property type="project" value="RHEA"/>
</dbReference>
<dbReference type="SMART" id="SM01346">
    <property type="entry name" value="DUF3385"/>
    <property type="match status" value="1"/>
</dbReference>
<dbReference type="GO" id="GO:0031931">
    <property type="term" value="C:TORC1 complex"/>
    <property type="evidence" value="ECO:0007669"/>
    <property type="project" value="UniProtKB-ARBA"/>
</dbReference>
<evidence type="ECO:0000256" key="3">
    <source>
        <dbReference type="ARBA" id="ARBA00022737"/>
    </source>
</evidence>
<dbReference type="FunFam" id="3.30.1010.10:FF:000004">
    <property type="entry name" value="Serine/threonine-protein kinase TOR"/>
    <property type="match status" value="1"/>
</dbReference>
<dbReference type="GO" id="GO:0045787">
    <property type="term" value="P:positive regulation of cell cycle"/>
    <property type="evidence" value="ECO:0007669"/>
    <property type="project" value="UniProtKB-ARBA"/>
</dbReference>
<accession>A0A1J1IXC2</accession>
<sequence>MSKDNPVVTHFVQGLKSRTHQNKTAQELLVFVKTELREMSQEELLAFLDEFNHHIFDMISSADNSEKKGGVLAIKCLVSGDVVNTTTSISRYLNTLRVLFPSNDIGVMELAARTLVKLGQLPGSKGVESFEYDIKQAFEFISDERNEGKRHAAVIILRELAAANPTFFYQQVSSFFDHIFTAIRDTKPMIREGAGQALRAALVVTSQRENVKSGAKPTWYKQCFDEAMFCFGEIPSKEKGVSKEDRVHGALIVLNEVLRCSNAIWERKYTSLKRLHPEQPRFHHDESSNIFPRFKTSFTDKFGGGSSSGNTSQFLSPSSYPYNYPYDYDTDSKFSRQSLSINESATCRQIIIDNYDEICLKVLEQRHIKTSYVQQSLLNILPRLAAFNREEFVKKHLKVIVEFLLYTLKNREKDRNIAFVTLGFIAVAVEKSIQQERYIDKIMEVVKASLPQKDVPSKKKTVMDPSVFMCITLLGHAVKNGISKDVKDILEPMFSTGLTPGLTICLRELAENIPNIKREVSDLLLKMLSQVLLSKPQTQVGTPKHNITAQLAALTVTSDSQQQPDIATIVLALRTLGTFHFEGHSLLPFVQRCADHFLINEQQEIRIEAVQTCSSLLKVSIQQSSEGSGISETLKETICHVLEKLLIVGVTDVDANVRLRVLKSLDETFDAQLAQPWFLSSLLVTLNDEVFEIRELAIITIGRLSAMNPAYVMPSLRKTLVQLLTELEHSGMSRNKEQSARMLDHLIVNTPRLISAYMRPILTILVPKLRESESNPGVMLNILRAIGDLAEVNGGSNVMEFYAEDLLTILLDMLTDAGAPHKRGVALWTLGQLVSATGQVVTPYHTYPNLIDILINFLKTETDILVRRETIRVLGLLGALDPYKHKINRGLIDSQSDNILISISDIKVDEYNDLSTAEMLVNMGNLLEEYYPAVAISTLMKILRDPNLAQHHTSVVQAVTFIFKSLGIKCVPYLSQVLPSLLNNIRNSDLNKREFLFQQLSILIEIVKQHIISYMSDIFKLVKDFWVPSSESSQITLINLVEKIAIALGCEFKVYLSQLMPQILRVLSHDNSKNRTVTLKLLNALQKFGDNLDEYLHLIIPPIVKLFEPIDVPQNVCTAALDTINYLAEILDFTDFSSRILHPLVRVLDNYPEMRQTALATLCSMVIQLGKNYLIFVPLVNKVLFKHKINCNEYTKLLTKLQSNTTLALDDEFRIRQARFKHREVSNVASADSNTIRKLTVQESDLQILWQSIRRVSKDDWIEWLKTLSIGLLKESQSPALRACKPLAQNYPKLLRDLFNAAFISCWTELSNEKKIQLAASLKQALMVPDLPEITQTILNLAEFMEHCDSQHLPIEPELLGERAMESRAYAKALHYKEAEFRQEKSHQVIEALIHINNKLQQKEAAEGLLGYVMAHPELEIQVRWYEKLHNWDIALGLYEEKLKKFDDDVDSYLGQMRCLEALGEWNSLSDLANTKWDVLGSDGQSRAGRLAAVASWGLQDFEKMAEYVNCIPEDTQDGSFYRAVLSIHNGDFECGQKFIDNTRVLLDTELTAMAGESYERAYGAMVCVQMLAELEEVIQYKLIPERHENIKKMWWKRLRGGQRLVEDWQRIIQVHSLVVSPQEDVHTWLKYASLCRKNRKLKLSHKTLVMLLGCDPSASPELDLPYIQPEVTFAYTKHLWMDGKEQDAYDKLSRFVSTFKASVTQKNAQQVTPSFEANNRLLAKCYMKLGLWQNKLQGLNEQSINSILSYYESATKHDKASYKAWHSWAYANFRVIQTQRLAFMQKADANGNAASAAANELLRKERENQLVQQYAVPALKGFFRSINLSQGNSLQDTLRLLTLWFDYGQSADVIDALTEGIRIIEINTWLQVIPQLIARIDTPRLFVGQLINKLLSDIGKSHPQALVYPLSVAAKSNQSSRKAAANKVLDSIREHSPTLVEQAKMCSEELIRVAILWHEQWYEGLEEASRLYFGERDIKGMFDTLAPLHAMLERGPQTLKETSFNQAYGRELSDALEWCNNYKLTANPRDLTQAWDLYYHVFRRISKQLPQLTSLELQYVSPKLLKCRDLELAVPGSYTPGQELIRITSIRTNLQVITSKQRPRKLCVHGSNGKDYMFLLKGHEDLRQDERVMQLFGLANTLLLNDPDTFRRNLTIQRYAVIPLSTNSGLIGWVPNTDTLHVLIRDYREKKKTLINIEHRLMLRMAPDYEKLTLMQKVEVFEYALGLTSGDDLAKLLWLKSPSSEVWFERRTNYTRSLATMSMVGYILGLGDRHPSNLMLDRLSGKILHIDFGDCFEVAMTREKFPEKIPFRLTRMLINAMEVTGIEGTYRRTCESVMNVLRKNKDSLMAVLEAFVYDPLLNWRLLDANDKNRRSKADVAGGGNIDSLGESADDAMDLLSFAGNQKPVAPKSNPNPEVNPDDNAQNYVHPAEVTNKKARLIIDRVKQKLTGNDFNTNEPHDVQKQVDLLIQQATNNENLCQNYIGWCPFW</sequence>
<dbReference type="SMART" id="SM01345">
    <property type="entry name" value="Rapamycin_bind"/>
    <property type="match status" value="1"/>
</dbReference>
<organism evidence="15 16">
    <name type="scientific">Clunio marinus</name>
    <dbReference type="NCBI Taxonomy" id="568069"/>
    <lineage>
        <taxon>Eukaryota</taxon>
        <taxon>Metazoa</taxon>
        <taxon>Ecdysozoa</taxon>
        <taxon>Arthropoda</taxon>
        <taxon>Hexapoda</taxon>
        <taxon>Insecta</taxon>
        <taxon>Pterygota</taxon>
        <taxon>Neoptera</taxon>
        <taxon>Endopterygota</taxon>
        <taxon>Diptera</taxon>
        <taxon>Nematocera</taxon>
        <taxon>Chironomoidea</taxon>
        <taxon>Chironomidae</taxon>
        <taxon>Clunio</taxon>
    </lineage>
</organism>
<dbReference type="PANTHER" id="PTHR11139">
    <property type="entry name" value="ATAXIA TELANGIECTASIA MUTATED ATM -RELATED"/>
    <property type="match status" value="1"/>
</dbReference>
<dbReference type="GO" id="GO:0045893">
    <property type="term" value="P:positive regulation of DNA-templated transcription"/>
    <property type="evidence" value="ECO:0007669"/>
    <property type="project" value="UniProtKB-ARBA"/>
</dbReference>
<evidence type="ECO:0000256" key="5">
    <source>
        <dbReference type="ARBA" id="ARBA00022777"/>
    </source>
</evidence>
<dbReference type="Pfam" id="PF08771">
    <property type="entry name" value="FRB_dom"/>
    <property type="match status" value="1"/>
</dbReference>
<evidence type="ECO:0000256" key="7">
    <source>
        <dbReference type="ARBA" id="ARBA00023306"/>
    </source>
</evidence>
<dbReference type="Gene3D" id="1.10.1070.11">
    <property type="entry name" value="Phosphatidylinositol 3-/4-kinase, catalytic domain"/>
    <property type="match status" value="1"/>
</dbReference>
<dbReference type="SUPFAM" id="SSF47212">
    <property type="entry name" value="FKBP12-rapamycin-binding domain of FKBP-rapamycin-associated protein (FRAP)"/>
    <property type="match status" value="1"/>
</dbReference>
<dbReference type="Gene3D" id="1.20.120.150">
    <property type="entry name" value="FKBP12-rapamycin binding domain"/>
    <property type="match status" value="1"/>
</dbReference>
<keyword evidence="3" id="KW-0677">Repeat</keyword>
<evidence type="ECO:0000256" key="1">
    <source>
        <dbReference type="ARBA" id="ARBA00011031"/>
    </source>
</evidence>
<dbReference type="InterPro" id="IPR057564">
    <property type="entry name" value="HEAT_ATR"/>
</dbReference>
<feature type="region of interest" description="Disordered" evidence="11">
    <location>
        <begin position="2405"/>
        <end position="2429"/>
    </location>
</feature>
<dbReference type="PROSITE" id="PS50290">
    <property type="entry name" value="PI3_4_KINASE_3"/>
    <property type="match status" value="1"/>
</dbReference>
<evidence type="ECO:0000256" key="2">
    <source>
        <dbReference type="ARBA" id="ARBA00022679"/>
    </source>
</evidence>
<dbReference type="Pfam" id="PF00454">
    <property type="entry name" value="PI3_PI4_kinase"/>
    <property type="match status" value="1"/>
</dbReference>
<dbReference type="Pfam" id="PF02260">
    <property type="entry name" value="FATC"/>
    <property type="match status" value="1"/>
</dbReference>
<evidence type="ECO:0000259" key="14">
    <source>
        <dbReference type="PROSITE" id="PS51190"/>
    </source>
</evidence>
<dbReference type="GO" id="GO:0031932">
    <property type="term" value="C:TORC2 complex"/>
    <property type="evidence" value="ECO:0007669"/>
    <property type="project" value="TreeGrafter"/>
</dbReference>
<dbReference type="InterPro" id="IPR003151">
    <property type="entry name" value="PIK-rel_kinase_FAT"/>
</dbReference>
<dbReference type="InterPro" id="IPR000403">
    <property type="entry name" value="PI3/4_kinase_cat_dom"/>
</dbReference>
<dbReference type="InterPro" id="IPR009076">
    <property type="entry name" value="FRB_dom"/>
</dbReference>
<keyword evidence="7" id="KW-0131">Cell cycle</keyword>
<dbReference type="InterPro" id="IPR011009">
    <property type="entry name" value="Kinase-like_dom_sf"/>
</dbReference>
<dbReference type="GO" id="GO:0038202">
    <property type="term" value="P:TORC1 signaling"/>
    <property type="evidence" value="ECO:0007669"/>
    <property type="project" value="TreeGrafter"/>
</dbReference>
<feature type="domain" description="PI3K/PI4K catalytic" evidence="12">
    <location>
        <begin position="2091"/>
        <end position="2408"/>
    </location>
</feature>
<name>A0A1J1IXC2_9DIPT</name>
<evidence type="ECO:0000313" key="16">
    <source>
        <dbReference type="Proteomes" id="UP000183832"/>
    </source>
</evidence>
<dbReference type="PROSITE" id="PS51189">
    <property type="entry name" value="FAT"/>
    <property type="match status" value="1"/>
</dbReference>
<dbReference type="GO" id="GO:0045930">
    <property type="term" value="P:negative regulation of mitotic cell cycle"/>
    <property type="evidence" value="ECO:0007669"/>
    <property type="project" value="UniProtKB-ARBA"/>
</dbReference>
<dbReference type="GO" id="GO:0004674">
    <property type="term" value="F:protein serine/threonine kinase activity"/>
    <property type="evidence" value="ECO:0007669"/>
    <property type="project" value="UniProtKB-KW"/>
</dbReference>
<comment type="catalytic activity">
    <reaction evidence="8 10">
        <text>L-threonyl-[protein] + ATP = O-phospho-L-threonyl-[protein] + ADP + H(+)</text>
        <dbReference type="Rhea" id="RHEA:46608"/>
        <dbReference type="Rhea" id="RHEA-COMP:11060"/>
        <dbReference type="Rhea" id="RHEA-COMP:11605"/>
        <dbReference type="ChEBI" id="CHEBI:15378"/>
        <dbReference type="ChEBI" id="CHEBI:30013"/>
        <dbReference type="ChEBI" id="CHEBI:30616"/>
        <dbReference type="ChEBI" id="CHEBI:61977"/>
        <dbReference type="ChEBI" id="CHEBI:456216"/>
        <dbReference type="EC" id="2.7.11.1"/>
    </reaction>
</comment>
<dbReference type="SUPFAM" id="SSF56112">
    <property type="entry name" value="Protein kinase-like (PK-like)"/>
    <property type="match status" value="1"/>
</dbReference>
<dbReference type="GO" id="GO:2000243">
    <property type="term" value="P:positive regulation of reproductive process"/>
    <property type="evidence" value="ECO:0007669"/>
    <property type="project" value="UniProtKB-ARBA"/>
</dbReference>
<evidence type="ECO:0000256" key="9">
    <source>
        <dbReference type="ARBA" id="ARBA00048679"/>
    </source>
</evidence>
<dbReference type="FunFam" id="1.10.1070.11:FF:000007">
    <property type="entry name" value="Serine/threonine-protein kinase TOR"/>
    <property type="match status" value="1"/>
</dbReference>
<keyword evidence="16" id="KW-1185">Reference proteome</keyword>
<dbReference type="Proteomes" id="UP000183832">
    <property type="component" value="Unassembled WGS sequence"/>
</dbReference>
<comment type="similarity">
    <text evidence="1 10">Belongs to the PI3/PI4-kinase family.</text>
</comment>
<dbReference type="PROSITE" id="PS00916">
    <property type="entry name" value="PI3_4_KINASE_2"/>
    <property type="match status" value="1"/>
</dbReference>
<dbReference type="FunFam" id="1.20.120.150:FF:000001">
    <property type="entry name" value="Serine/threonine-protein kinase TOR"/>
    <property type="match status" value="1"/>
</dbReference>
<evidence type="ECO:0000256" key="6">
    <source>
        <dbReference type="ARBA" id="ARBA00022840"/>
    </source>
</evidence>
<evidence type="ECO:0000256" key="11">
    <source>
        <dbReference type="SAM" id="MobiDB-lite"/>
    </source>
</evidence>
<keyword evidence="6 10" id="KW-0067">ATP-binding</keyword>
<evidence type="ECO:0000256" key="10">
    <source>
        <dbReference type="RuleBase" id="RU364109"/>
    </source>
</evidence>
<dbReference type="InterPro" id="IPR050517">
    <property type="entry name" value="DDR_Repair_Kinase"/>
</dbReference>
<dbReference type="InterPro" id="IPR003152">
    <property type="entry name" value="FATC_dom"/>
</dbReference>
<dbReference type="STRING" id="568069.A0A1J1IXC2"/>
<keyword evidence="4 10" id="KW-0547">Nucleotide-binding</keyword>
<dbReference type="InterPro" id="IPR036940">
    <property type="entry name" value="PI3/4_kinase_cat_sf"/>
</dbReference>
<evidence type="ECO:0000259" key="13">
    <source>
        <dbReference type="PROSITE" id="PS51189"/>
    </source>
</evidence>
<dbReference type="GO" id="GO:0005524">
    <property type="term" value="F:ATP binding"/>
    <property type="evidence" value="ECO:0007669"/>
    <property type="project" value="UniProtKB-KW"/>
</dbReference>
<feature type="domain" description="FAT" evidence="13">
    <location>
        <begin position="1359"/>
        <end position="1917"/>
    </location>
</feature>
<dbReference type="Pfam" id="PF23593">
    <property type="entry name" value="HEAT_ATR"/>
    <property type="match status" value="1"/>
</dbReference>
<dbReference type="InterPro" id="IPR024585">
    <property type="entry name" value="mTOR_dom"/>
</dbReference>
<dbReference type="Pfam" id="PF11865">
    <property type="entry name" value="mTOR_dom"/>
    <property type="match status" value="1"/>
</dbReference>
<evidence type="ECO:0000259" key="12">
    <source>
        <dbReference type="PROSITE" id="PS50290"/>
    </source>
</evidence>
<comment type="catalytic activity">
    <reaction evidence="9">
        <text>L-seryl-[protein] + ATP = O-phospho-L-seryl-[protein] + ADP + H(+)</text>
        <dbReference type="Rhea" id="RHEA:17989"/>
        <dbReference type="Rhea" id="RHEA-COMP:9863"/>
        <dbReference type="Rhea" id="RHEA-COMP:11604"/>
        <dbReference type="ChEBI" id="CHEBI:15378"/>
        <dbReference type="ChEBI" id="CHEBI:29999"/>
        <dbReference type="ChEBI" id="CHEBI:30616"/>
        <dbReference type="ChEBI" id="CHEBI:83421"/>
        <dbReference type="ChEBI" id="CHEBI:456216"/>
        <dbReference type="EC" id="2.7.11.1"/>
    </reaction>
</comment>
<keyword evidence="5 10" id="KW-0418">Kinase</keyword>
<feature type="compositionally biased region" description="Polar residues" evidence="11">
    <location>
        <begin position="2413"/>
        <end position="2427"/>
    </location>
</feature>